<name>A0A0A9E5B6_ARUDO</name>
<accession>A0A0A9E5B6</accession>
<reference evidence="1" key="2">
    <citation type="journal article" date="2015" name="Data Brief">
        <title>Shoot transcriptome of the giant reed, Arundo donax.</title>
        <authorList>
            <person name="Barrero R.A."/>
            <person name="Guerrero F.D."/>
            <person name="Moolhuijzen P."/>
            <person name="Goolsby J.A."/>
            <person name="Tidwell J."/>
            <person name="Bellgard S.E."/>
            <person name="Bellgard M.I."/>
        </authorList>
    </citation>
    <scope>NUCLEOTIDE SEQUENCE</scope>
    <source>
        <tissue evidence="1">Shoot tissue taken approximately 20 cm above the soil surface</tissue>
    </source>
</reference>
<dbReference type="EMBL" id="GBRH01203682">
    <property type="protein sequence ID" value="JAD94213.1"/>
    <property type="molecule type" value="Transcribed_RNA"/>
</dbReference>
<organism evidence="1">
    <name type="scientific">Arundo donax</name>
    <name type="common">Giant reed</name>
    <name type="synonym">Donax arundinaceus</name>
    <dbReference type="NCBI Taxonomy" id="35708"/>
    <lineage>
        <taxon>Eukaryota</taxon>
        <taxon>Viridiplantae</taxon>
        <taxon>Streptophyta</taxon>
        <taxon>Embryophyta</taxon>
        <taxon>Tracheophyta</taxon>
        <taxon>Spermatophyta</taxon>
        <taxon>Magnoliopsida</taxon>
        <taxon>Liliopsida</taxon>
        <taxon>Poales</taxon>
        <taxon>Poaceae</taxon>
        <taxon>PACMAD clade</taxon>
        <taxon>Arundinoideae</taxon>
        <taxon>Arundineae</taxon>
        <taxon>Arundo</taxon>
    </lineage>
</organism>
<proteinExistence type="predicted"/>
<dbReference type="AlphaFoldDB" id="A0A0A9E5B6"/>
<sequence length="65" mass="7507">MVSNYTSTQRSLLKLKEAKWCNRVAVAPVLRSCRRLPFSKPVKSEKDERCINMRSLLPICIAKIE</sequence>
<reference evidence="1" key="1">
    <citation type="submission" date="2014-09" db="EMBL/GenBank/DDBJ databases">
        <authorList>
            <person name="Magalhaes I.L.F."/>
            <person name="Oliveira U."/>
            <person name="Santos F.R."/>
            <person name="Vidigal T.H.D.A."/>
            <person name="Brescovit A.D."/>
            <person name="Santos A.J."/>
        </authorList>
    </citation>
    <scope>NUCLEOTIDE SEQUENCE</scope>
    <source>
        <tissue evidence="1">Shoot tissue taken approximately 20 cm above the soil surface</tissue>
    </source>
</reference>
<evidence type="ECO:0000313" key="1">
    <source>
        <dbReference type="EMBL" id="JAD94213.1"/>
    </source>
</evidence>
<protein>
    <submittedName>
        <fullName evidence="1">Uncharacterized protein</fullName>
    </submittedName>
</protein>